<gene>
    <name evidence="1" type="ORF">CKAH01_12482</name>
</gene>
<accession>A0AAE0DB29</accession>
<evidence type="ECO:0000313" key="1">
    <source>
        <dbReference type="EMBL" id="KAK2776268.1"/>
    </source>
</evidence>
<sequence length="74" mass="8449">MARRWPLQSTTMRSPVHSDVGCALLGFLRRIHRCSAVRLVARVFPPHEAEMQPSHSIGNTDACFHSNRYFQELA</sequence>
<dbReference type="AlphaFoldDB" id="A0AAE0DB29"/>
<keyword evidence="2" id="KW-1185">Reference proteome</keyword>
<comment type="caution">
    <text evidence="1">The sequence shown here is derived from an EMBL/GenBank/DDBJ whole genome shotgun (WGS) entry which is preliminary data.</text>
</comment>
<organism evidence="1 2">
    <name type="scientific">Colletotrichum kahawae</name>
    <name type="common">Coffee berry disease fungus</name>
    <dbReference type="NCBI Taxonomy" id="34407"/>
    <lineage>
        <taxon>Eukaryota</taxon>
        <taxon>Fungi</taxon>
        <taxon>Dikarya</taxon>
        <taxon>Ascomycota</taxon>
        <taxon>Pezizomycotina</taxon>
        <taxon>Sordariomycetes</taxon>
        <taxon>Hypocreomycetidae</taxon>
        <taxon>Glomerellales</taxon>
        <taxon>Glomerellaceae</taxon>
        <taxon>Colletotrichum</taxon>
        <taxon>Colletotrichum gloeosporioides species complex</taxon>
    </lineage>
</organism>
<dbReference type="EMBL" id="VYYT01000029">
    <property type="protein sequence ID" value="KAK2776268.1"/>
    <property type="molecule type" value="Genomic_DNA"/>
</dbReference>
<name>A0AAE0DB29_COLKA</name>
<evidence type="ECO:0000313" key="2">
    <source>
        <dbReference type="Proteomes" id="UP001281614"/>
    </source>
</evidence>
<dbReference type="Proteomes" id="UP001281614">
    <property type="component" value="Unassembled WGS sequence"/>
</dbReference>
<protein>
    <submittedName>
        <fullName evidence="1">Uncharacterized protein</fullName>
    </submittedName>
</protein>
<proteinExistence type="predicted"/>
<reference evidence="1" key="1">
    <citation type="submission" date="2023-02" db="EMBL/GenBank/DDBJ databases">
        <title>Colletotrichum kahawae CIFC_Que2 genome sequencing and assembly.</title>
        <authorList>
            <person name="Baroncelli R."/>
        </authorList>
    </citation>
    <scope>NUCLEOTIDE SEQUENCE</scope>
    <source>
        <strain evidence="1">CIFC_Que2</strain>
    </source>
</reference>